<dbReference type="SMART" id="SM00382">
    <property type="entry name" value="AAA"/>
    <property type="match status" value="2"/>
</dbReference>
<feature type="transmembrane region" description="Helical" evidence="14">
    <location>
        <begin position="673"/>
        <end position="696"/>
    </location>
</feature>
<comment type="catalytic activity">
    <reaction evidence="12">
        <text>ATP + H2O + phospholipidSide 1 = ADP + phosphate + phospholipidSide 2.</text>
        <dbReference type="EC" id="7.6.2.1"/>
    </reaction>
</comment>
<feature type="transmembrane region" description="Helical" evidence="14">
    <location>
        <begin position="1479"/>
        <end position="1504"/>
    </location>
</feature>
<feature type="region of interest" description="Disordered" evidence="13">
    <location>
        <begin position="1000"/>
        <end position="1019"/>
    </location>
</feature>
<reference evidence="16" key="1">
    <citation type="submission" date="2025-08" db="UniProtKB">
        <authorList>
            <consortium name="Ensembl"/>
        </authorList>
    </citation>
    <scope>IDENTIFICATION</scope>
</reference>
<dbReference type="PROSITE" id="PS50893">
    <property type="entry name" value="ABC_TRANSPORTER_2"/>
    <property type="match status" value="2"/>
</dbReference>
<dbReference type="GO" id="GO:0140359">
    <property type="term" value="F:ABC-type transporter activity"/>
    <property type="evidence" value="ECO:0007669"/>
    <property type="project" value="InterPro"/>
</dbReference>
<dbReference type="Gene3D" id="3.40.50.300">
    <property type="entry name" value="P-loop containing nucleotide triphosphate hydrolases"/>
    <property type="match status" value="2"/>
</dbReference>
<keyword evidence="9 14" id="KW-0472">Membrane</keyword>
<feature type="transmembrane region" description="Helical" evidence="14">
    <location>
        <begin position="1635"/>
        <end position="1657"/>
    </location>
</feature>
<dbReference type="InterPro" id="IPR003593">
    <property type="entry name" value="AAA+_ATPase"/>
</dbReference>
<feature type="transmembrane region" description="Helical" evidence="14">
    <location>
        <begin position="539"/>
        <end position="563"/>
    </location>
</feature>
<evidence type="ECO:0000313" key="16">
    <source>
        <dbReference type="Ensembl" id="ENSCLMP00005051124.1"/>
    </source>
</evidence>
<evidence type="ECO:0000256" key="6">
    <source>
        <dbReference type="ARBA" id="ARBA00022840"/>
    </source>
</evidence>
<evidence type="ECO:0000256" key="10">
    <source>
        <dbReference type="ARBA" id="ARBA00023157"/>
    </source>
</evidence>
<dbReference type="InterPro" id="IPR017871">
    <property type="entry name" value="ABC_transporter-like_CS"/>
</dbReference>
<dbReference type="InterPro" id="IPR013525">
    <property type="entry name" value="ABC2_TM"/>
</dbReference>
<keyword evidence="7" id="KW-1278">Translocase</keyword>
<sequence length="2089" mass="234170">GCVQLLIEIIWPLFIFFILISVRMHYPPYEQHECHFPNKAMPSAGTLPWVQGIICNANNPCFRHPTPGESPGVVGNFNDSIRESWFYINHQIKTFLSKRVLCLIVDSQLLSMYAFFLGFKLKDFLQDDETLSHFLHHNASLPRHALKQIVEADVNLEKVEHYCFECFNPFNNEPCSPGLLHLSFSSPNQMYQAVSRIVCGHPEGGGLKIKSLNWYEDNNYKALFGNQGNSSDTPYCNKMMRSLESSPISRMIWRALKPLLMGKILYTPDTPATQRIIHEVNKTFQEFSVNCTLTVSNKQYKPSSLQTLLQNNASSAFFNAQLSGTEWRVSDVSAFLMKVSEDQRPAGSAYTWRDVFNETDQCVNLDKLEPVANEERLVNKSMGLLNNQKFWAGIVFPDIAHSNSTDLPPNVNYKIRMDIDNVERTNKIKDGYWDPGPRADPFEDLRYVWGGFSYLQDVIEHGIIRAITGTKEKTGVYIQQMPYPCYVDDIFLRVMSRSMPLFMTLAWMYSVAIIIKGVVYEKEARLKETMRIMGLNNGILWLSWFISSLIPLLISAGLLVLLLKMGNLLPYSDPGVVFLFLGSFGIVTIMQCFLISTLFSRANLAAACGGIIYFTLYLPYVLCVAWQDYIGFGSLLSPVAFGFGCEYFALFEEQGVGIQWSNLLASPLEGDNYNLTTSISLMLFDAVLYGIMTWYIESVFPGQYGIPRPWYFPFTKTYWCGEKENTNMSTPLSKKGNEEPSHIEPGVYIENLVKVYSHGKKLAVDGLSLRFYKGQITSFLGHNGAGKTTTMSILTGLFPPTSGTAYIHGKDIRSELSTIRQNLGVCPQHNVLFSMLTVEEHIWFYARLKGLPEDKVKAEMEQIVNDVGLPHKRDSRTSTLSGGMQRKLSVALAFVGGSKVVILDEPTAGVDPYARRGIWDLLLKYRQGRTIILSTHHMDEADILGDRIAIISHGKLCCVGSSLFLKTQLGTGYYLTLVKRDYDLALQSCRNSASTVSYSKKPEKDAVSESSSDAGLGSEPENVSLISNLIFKHVHEARLVEDVGHEITYVLPYQSAKDGAFVELFHELDDRLTDLGISSYGISDTTLEEIFLKVAEDSGVDADPSPSCIWRPPELPETDLLSGTDGKGSFQVKGWSLKRQQFIALLWKRFLYARRSRKGFFAQIVLPAVFVCIALVFSLIVPPFGKYPSLTLDHSMYGEQFTFISNDLPEDPHINKLLGALTENAGFGTRCMEGQPIPETPCTAVEDEWSVPEVSQSVRDMFDRGNWSMEDPSPMCECSCGGRKRMLPECPAGAGGLPPPQMKISEKDTLQNLTGRNVSDYLVKTYAQIIGKRYGGFSLGARSSPLMAHTEDIDEAIAQLTKRFQTYAPLYFQIWFNNKGWHSIGSFLNVMNNGILRASLQADQDPTKFGITAANHPLNLTKEQLSQVALMTTSVDVLVSICVIFAMSFVPASFVVFLIQERVNKAKHMQFISGVQPLLYWLANFVWDMCNYIVPATLVIIIFMCFQQDAYVSTTNLPVLALLLLFYGWSITPLMYPASFFFKIPSTAYVVLTSVNILIGINGSVATFVLELFGSNEIGGINDILKNVFLIFPHFCLGRGLIDMVKNQAMADALERFGENRFRSPLAWDMVGKNLFAMAIEGVIFFCITVLIQYHFFFKASHLKPIGEEDEDVARERQRILSGGGHSDILELRQLTKIYKRKQKPAVDRLCVGIPRGECFGLLGVNGAGKTSTFKMLTGDSMVTGGEAYLAGKSVTTEIDEVHQNMGYCPQFDAINDLLTGREHLEFYAILRGVPEKEVCEVAEWGIRKLGLVKYVDKSAGSYSGGNMRKLSTAIALIGGPPVVFLDEPTTGMDPKARRALWNAILSIIKEGRSVVLTSHSMEECEALCTRMAIMVNGRFRCLGSVQHLKNRFGDGYTIILRVAGPDPDLRPVMEFIERELPGSTLKEKHRNMLQYQLPTSLTSLARIFSLLSENKEALSIEDYSVSQTTLDQVFVNFAKDQSDEDHLKEAHLNKRDAVVVDISQLNTFLTDNKTKESCTTKLSFIFLFFVSLTLSSTVPILYHGGERNLSTPFQNNNNHNVCRLPRNV</sequence>
<evidence type="ECO:0000256" key="8">
    <source>
        <dbReference type="ARBA" id="ARBA00022989"/>
    </source>
</evidence>
<accession>A0A8C3B4Q8</accession>
<comment type="subcellular location">
    <subcellularLocation>
        <location evidence="1">Membrane</location>
        <topology evidence="1">Multi-pass membrane protein</topology>
    </subcellularLocation>
</comment>
<feature type="transmembrane region" description="Helical" evidence="14">
    <location>
        <begin position="1159"/>
        <end position="1181"/>
    </location>
</feature>
<feature type="transmembrane region" description="Helical" evidence="14">
    <location>
        <begin position="1437"/>
        <end position="1459"/>
    </location>
</feature>
<organism evidence="16 17">
    <name type="scientific">Cyclopterus lumpus</name>
    <name type="common">Lumpsucker</name>
    <dbReference type="NCBI Taxonomy" id="8103"/>
    <lineage>
        <taxon>Eukaryota</taxon>
        <taxon>Metazoa</taxon>
        <taxon>Chordata</taxon>
        <taxon>Craniata</taxon>
        <taxon>Vertebrata</taxon>
        <taxon>Euteleostomi</taxon>
        <taxon>Actinopterygii</taxon>
        <taxon>Neopterygii</taxon>
        <taxon>Teleostei</taxon>
        <taxon>Neoteleostei</taxon>
        <taxon>Acanthomorphata</taxon>
        <taxon>Eupercaria</taxon>
        <taxon>Perciformes</taxon>
        <taxon>Cottioidei</taxon>
        <taxon>Cottales</taxon>
        <taxon>Cyclopteridae</taxon>
        <taxon>Cyclopterus</taxon>
    </lineage>
</organism>
<feature type="transmembrane region" description="Helical" evidence="14">
    <location>
        <begin position="6"/>
        <end position="22"/>
    </location>
</feature>
<feature type="transmembrane region" description="Helical" evidence="14">
    <location>
        <begin position="2043"/>
        <end position="2063"/>
    </location>
</feature>
<dbReference type="SUPFAM" id="SSF52540">
    <property type="entry name" value="P-loop containing nucleoside triphosphate hydrolases"/>
    <property type="match status" value="2"/>
</dbReference>
<evidence type="ECO:0000259" key="15">
    <source>
        <dbReference type="PROSITE" id="PS50893"/>
    </source>
</evidence>
<protein>
    <recommendedName>
        <fullName evidence="2">P-type phospholipid transporter</fullName>
        <ecNumber evidence="2">7.6.2.1</ecNumber>
    </recommendedName>
</protein>
<name>A0A8C3B4Q8_CYCLU</name>
<evidence type="ECO:0000256" key="2">
    <source>
        <dbReference type="ARBA" id="ARBA00012189"/>
    </source>
</evidence>
<dbReference type="FunFam" id="3.40.50.300:FF:000264">
    <property type="entry name" value="ATP-binding cassette, sub-family A (ABC1), member 1"/>
    <property type="match status" value="1"/>
</dbReference>
<feature type="transmembrane region" description="Helical" evidence="14">
    <location>
        <begin position="1516"/>
        <end position="1536"/>
    </location>
</feature>
<dbReference type="PANTHER" id="PTHR19229">
    <property type="entry name" value="ATP-BINDING CASSETTE TRANSPORTER SUBFAMILY A ABCA"/>
    <property type="match status" value="1"/>
</dbReference>
<evidence type="ECO:0000256" key="5">
    <source>
        <dbReference type="ARBA" id="ARBA00022741"/>
    </source>
</evidence>
<dbReference type="Proteomes" id="UP000694565">
    <property type="component" value="Unplaced"/>
</dbReference>
<keyword evidence="4 14" id="KW-0812">Transmembrane</keyword>
<dbReference type="GeneTree" id="ENSGT00940000154658"/>
<dbReference type="PROSITE" id="PS00211">
    <property type="entry name" value="ABC_TRANSPORTER_1"/>
    <property type="match status" value="1"/>
</dbReference>
<feature type="domain" description="ABC transporter" evidence="15">
    <location>
        <begin position="747"/>
        <end position="978"/>
    </location>
</feature>
<dbReference type="GO" id="GO:0140326">
    <property type="term" value="F:ATPase-coupled intramembrane lipid transporter activity"/>
    <property type="evidence" value="ECO:0007669"/>
    <property type="project" value="UniProtKB-EC"/>
</dbReference>
<dbReference type="Pfam" id="PF12698">
    <property type="entry name" value="ABC2_membrane_3"/>
    <property type="match status" value="2"/>
</dbReference>
<proteinExistence type="predicted"/>
<feature type="transmembrane region" description="Helical" evidence="14">
    <location>
        <begin position="1548"/>
        <end position="1570"/>
    </location>
</feature>
<evidence type="ECO:0000256" key="1">
    <source>
        <dbReference type="ARBA" id="ARBA00004141"/>
    </source>
</evidence>
<dbReference type="Pfam" id="PF00005">
    <property type="entry name" value="ABC_tran"/>
    <property type="match status" value="2"/>
</dbReference>
<dbReference type="InterPro" id="IPR027417">
    <property type="entry name" value="P-loop_NTPase"/>
</dbReference>
<evidence type="ECO:0000256" key="7">
    <source>
        <dbReference type="ARBA" id="ARBA00022967"/>
    </source>
</evidence>
<feature type="domain" description="ABC transporter" evidence="15">
    <location>
        <begin position="1690"/>
        <end position="1922"/>
    </location>
</feature>
<dbReference type="Ensembl" id="ENSCLMT00005052787.1">
    <property type="protein sequence ID" value="ENSCLMP00005051124.1"/>
    <property type="gene ID" value="ENSCLMG00005023149.1"/>
</dbReference>
<dbReference type="InterPro" id="IPR056264">
    <property type="entry name" value="R2_ABCA1-4-like"/>
</dbReference>
<evidence type="ECO:0000256" key="12">
    <source>
        <dbReference type="ARBA" id="ARBA00034036"/>
    </source>
</evidence>
<dbReference type="PANTHER" id="PTHR19229:SF34">
    <property type="entry name" value="PHOSPHOLIPID-TRANSPORTING ATPASE ABCA1"/>
    <property type="match status" value="1"/>
</dbReference>
<evidence type="ECO:0000256" key="9">
    <source>
        <dbReference type="ARBA" id="ARBA00023136"/>
    </source>
</evidence>
<evidence type="ECO:0000256" key="13">
    <source>
        <dbReference type="SAM" id="MobiDB-lite"/>
    </source>
</evidence>
<dbReference type="GO" id="GO:0016020">
    <property type="term" value="C:membrane"/>
    <property type="evidence" value="ECO:0007669"/>
    <property type="project" value="UniProtKB-SubCell"/>
</dbReference>
<dbReference type="InterPro" id="IPR003439">
    <property type="entry name" value="ABC_transporter-like_ATP-bd"/>
</dbReference>
<keyword evidence="11" id="KW-0325">Glycoprotein</keyword>
<dbReference type="GO" id="GO:0005524">
    <property type="term" value="F:ATP binding"/>
    <property type="evidence" value="ECO:0007669"/>
    <property type="project" value="UniProtKB-KW"/>
</dbReference>
<dbReference type="CDD" id="cd03263">
    <property type="entry name" value="ABC_subfamily_A"/>
    <property type="match status" value="2"/>
</dbReference>
<keyword evidence="5" id="KW-0547">Nucleotide-binding</keyword>
<evidence type="ECO:0000256" key="11">
    <source>
        <dbReference type="ARBA" id="ARBA00023180"/>
    </source>
</evidence>
<keyword evidence="8 14" id="KW-1133">Transmembrane helix</keyword>
<dbReference type="FunFam" id="3.40.50.300:FF:000232">
    <property type="entry name" value="ATP-binding cassette, sub-family A (ABC1), member 1"/>
    <property type="match status" value="1"/>
</dbReference>
<keyword evidence="17" id="KW-1185">Reference proteome</keyword>
<dbReference type="GO" id="GO:0005548">
    <property type="term" value="F:phospholipid transporter activity"/>
    <property type="evidence" value="ECO:0007669"/>
    <property type="project" value="UniProtKB-ARBA"/>
</dbReference>
<evidence type="ECO:0000256" key="3">
    <source>
        <dbReference type="ARBA" id="ARBA00022553"/>
    </source>
</evidence>
<reference evidence="16" key="2">
    <citation type="submission" date="2025-09" db="UniProtKB">
        <authorList>
            <consortium name="Ensembl"/>
        </authorList>
    </citation>
    <scope>IDENTIFICATION</scope>
</reference>
<keyword evidence="3" id="KW-0597">Phosphoprotein</keyword>
<keyword evidence="6" id="KW-0067">ATP-binding</keyword>
<keyword evidence="10" id="KW-1015">Disulfide bond</keyword>
<evidence type="ECO:0000256" key="4">
    <source>
        <dbReference type="ARBA" id="ARBA00022692"/>
    </source>
</evidence>
<evidence type="ECO:0000256" key="14">
    <source>
        <dbReference type="SAM" id="Phobius"/>
    </source>
</evidence>
<feature type="transmembrane region" description="Helical" evidence="14">
    <location>
        <begin position="602"/>
        <end position="627"/>
    </location>
</feature>
<dbReference type="EC" id="7.6.2.1" evidence="2"/>
<feature type="transmembrane region" description="Helical" evidence="14">
    <location>
        <begin position="575"/>
        <end position="595"/>
    </location>
</feature>
<dbReference type="InterPro" id="IPR026082">
    <property type="entry name" value="ABCA"/>
</dbReference>
<dbReference type="Pfam" id="PF23321">
    <property type="entry name" value="R1_ABCA1"/>
    <property type="match status" value="1"/>
</dbReference>
<evidence type="ECO:0000313" key="17">
    <source>
        <dbReference type="Proteomes" id="UP000694565"/>
    </source>
</evidence>
<feature type="transmembrane region" description="Helical" evidence="14">
    <location>
        <begin position="499"/>
        <end position="519"/>
    </location>
</feature>
<dbReference type="GO" id="GO:0016887">
    <property type="term" value="F:ATP hydrolysis activity"/>
    <property type="evidence" value="ECO:0007669"/>
    <property type="project" value="InterPro"/>
</dbReference>